<dbReference type="Proteomes" id="UP000198280">
    <property type="component" value="Unassembled WGS sequence"/>
</dbReference>
<keyword evidence="1" id="KW-1133">Transmembrane helix</keyword>
<dbReference type="OrthoDB" id="3872592at2"/>
<feature type="transmembrane region" description="Helical" evidence="1">
    <location>
        <begin position="347"/>
        <end position="368"/>
    </location>
</feature>
<organism evidence="2 3">
    <name type="scientific">Actinacidiphila glaucinigra</name>
    <dbReference type="NCBI Taxonomy" id="235986"/>
    <lineage>
        <taxon>Bacteria</taxon>
        <taxon>Bacillati</taxon>
        <taxon>Actinomycetota</taxon>
        <taxon>Actinomycetes</taxon>
        <taxon>Kitasatosporales</taxon>
        <taxon>Streptomycetaceae</taxon>
        <taxon>Actinacidiphila</taxon>
    </lineage>
</organism>
<evidence type="ECO:0000313" key="2">
    <source>
        <dbReference type="EMBL" id="SNS27698.1"/>
    </source>
</evidence>
<feature type="transmembrane region" description="Helical" evidence="1">
    <location>
        <begin position="220"/>
        <end position="243"/>
    </location>
</feature>
<keyword evidence="3" id="KW-1185">Reference proteome</keyword>
<dbReference type="InterPro" id="IPR047724">
    <property type="entry name" value="Streptophobe"/>
</dbReference>
<feature type="transmembrane region" description="Helical" evidence="1">
    <location>
        <begin position="23"/>
        <end position="45"/>
    </location>
</feature>
<keyword evidence="1" id="KW-0812">Transmembrane</keyword>
<evidence type="ECO:0000256" key="1">
    <source>
        <dbReference type="SAM" id="Phobius"/>
    </source>
</evidence>
<feature type="transmembrane region" description="Helical" evidence="1">
    <location>
        <begin position="178"/>
        <end position="199"/>
    </location>
</feature>
<reference evidence="2 3" key="1">
    <citation type="submission" date="2017-06" db="EMBL/GenBank/DDBJ databases">
        <authorList>
            <person name="Kim H.J."/>
            <person name="Triplett B.A."/>
        </authorList>
    </citation>
    <scope>NUCLEOTIDE SEQUENCE [LARGE SCALE GENOMIC DNA]</scope>
    <source>
        <strain evidence="2 3">CGMCC 4.1858</strain>
    </source>
</reference>
<evidence type="ECO:0000313" key="3">
    <source>
        <dbReference type="Proteomes" id="UP000198280"/>
    </source>
</evidence>
<sequence>MTRHPPSAPSSAPPPAPGLAHGWLHALAAVLAGYAVMVVVAALGLWLAGASELPQGAFLPVIAATVVMAVGGRVGLEGGAGTIARSDAAVTVFPLSVALAGALVTAYVVVRPLRRHAVVPGGRMLWLFVRTAVLWALVTLLIALGARHTFTVSTGEDFLDDLGDLLGATPTVGFHADVPVTVVAGLLWLAVVLVLAFAVSRRAPLPSRLVPAHTVVRPAARAMVGVLLAYVVAGAVIAVVTAFTRAEPADGFAVVFLGLPNVAWLALGIGMGASWHGNVQGALGVPMPEALAAVLRSGDGDVTLDLASLSEHDGRAWWLVVAVAVAMLGAGWATARRAPPGTGHVRNAVHLAAASAVAMLLIGVLTRIDAHYGLSLFGIGDPSDTGGLGGSIVLLPNLLPAIGIAALWGVAAGLLGSMAVHLVARARPARPDTPAP</sequence>
<dbReference type="NCBIfam" id="NF038391">
    <property type="entry name" value="streptophobe"/>
    <property type="match status" value="1"/>
</dbReference>
<name>A0A239D6Q5_9ACTN</name>
<feature type="transmembrane region" description="Helical" evidence="1">
    <location>
        <begin position="125"/>
        <end position="146"/>
    </location>
</feature>
<evidence type="ECO:0008006" key="4">
    <source>
        <dbReference type="Google" id="ProtNLM"/>
    </source>
</evidence>
<dbReference type="RefSeq" id="WP_089223488.1">
    <property type="nucleotide sequence ID" value="NZ_FZOF01000004.1"/>
</dbReference>
<keyword evidence="1" id="KW-0472">Membrane</keyword>
<protein>
    <recommendedName>
        <fullName evidence="4">Integral membrane protein</fullName>
    </recommendedName>
</protein>
<feature type="transmembrane region" description="Helical" evidence="1">
    <location>
        <begin position="57"/>
        <end position="76"/>
    </location>
</feature>
<proteinExistence type="predicted"/>
<accession>A0A239D6Q5</accession>
<feature type="transmembrane region" description="Helical" evidence="1">
    <location>
        <begin position="316"/>
        <end position="335"/>
    </location>
</feature>
<dbReference type="AlphaFoldDB" id="A0A239D6Q5"/>
<gene>
    <name evidence="2" type="ORF">SAMN05216252_104405</name>
</gene>
<feature type="transmembrane region" description="Helical" evidence="1">
    <location>
        <begin position="398"/>
        <end position="424"/>
    </location>
</feature>
<feature type="transmembrane region" description="Helical" evidence="1">
    <location>
        <begin position="88"/>
        <end position="113"/>
    </location>
</feature>
<dbReference type="EMBL" id="FZOF01000004">
    <property type="protein sequence ID" value="SNS27698.1"/>
    <property type="molecule type" value="Genomic_DNA"/>
</dbReference>
<feature type="transmembrane region" description="Helical" evidence="1">
    <location>
        <begin position="249"/>
        <end position="267"/>
    </location>
</feature>